<keyword evidence="2 4" id="KW-0547">Nucleotide-binding</keyword>
<keyword evidence="1" id="KW-0436">Ligase</keyword>
<dbReference type="GO" id="GO:0005524">
    <property type="term" value="F:ATP binding"/>
    <property type="evidence" value="ECO:0007669"/>
    <property type="project" value="UniProtKB-UniRule"/>
</dbReference>
<dbReference type="GO" id="GO:0046872">
    <property type="term" value="F:metal ion binding"/>
    <property type="evidence" value="ECO:0007669"/>
    <property type="project" value="InterPro"/>
</dbReference>
<dbReference type="Gene3D" id="3.30.470.20">
    <property type="entry name" value="ATP-grasp fold, B domain"/>
    <property type="match status" value="1"/>
</dbReference>
<sequence length="432" mass="46175">MSERPTLVVVYDDGAAHPGDIAVGLAGWANCVFVLEPNEHTRTMEPLLSQFGSVLWAESPALAADAVRAHRPGGVVTYTERGLGLAVELAHELGLPFHDRRTLGVLTDKWQQRAALRDAGVDAVRCHRVDVESDWPAAVAATGLPAVLKPAHGGGSRNTFYIDDATAGLELTRTLLAQDRPGLMAGGTLVLEEYLTGRDCGPFGDYVSIESVVQHGHIHDLAVTGKFPMVPPFRETGRFWPSPLGPDEDEQVRTLARQAVEALGVVAGLTHTEVKLTPQGPRLIEVNGRLGGGINELARRALGLDLIELAGHIALGESVSTPTVYQGTAYFQLFHPAPRLPATLVAVDGVDAVKQLPGVTLHRPYARPGTLFPGGVETREMDIVMGKARDIGELAVLAAKVESTLRYRFDFPASPDAPAHTRTVTAAELGQL</sequence>
<dbReference type="OrthoDB" id="24041at2"/>
<dbReference type="Proteomes" id="UP000321424">
    <property type="component" value="Unassembled WGS sequence"/>
</dbReference>
<proteinExistence type="predicted"/>
<dbReference type="Pfam" id="PF02655">
    <property type="entry name" value="ATP-grasp_3"/>
    <property type="match status" value="1"/>
</dbReference>
<evidence type="ECO:0000256" key="4">
    <source>
        <dbReference type="PROSITE-ProRule" id="PRU00409"/>
    </source>
</evidence>
<feature type="domain" description="ATP-grasp" evidence="5">
    <location>
        <begin position="113"/>
        <end position="315"/>
    </location>
</feature>
<evidence type="ECO:0000259" key="5">
    <source>
        <dbReference type="PROSITE" id="PS50975"/>
    </source>
</evidence>
<dbReference type="InterPro" id="IPR052032">
    <property type="entry name" value="ATP-dep_AA_Ligase"/>
</dbReference>
<accession>A0A511MBF4</accession>
<evidence type="ECO:0000256" key="1">
    <source>
        <dbReference type="ARBA" id="ARBA00022598"/>
    </source>
</evidence>
<name>A0A511MBF4_9NOCA</name>
<organism evidence="6 7">
    <name type="scientific">Nocardia ninae NBRC 108245</name>
    <dbReference type="NCBI Taxonomy" id="1210091"/>
    <lineage>
        <taxon>Bacteria</taxon>
        <taxon>Bacillati</taxon>
        <taxon>Actinomycetota</taxon>
        <taxon>Actinomycetes</taxon>
        <taxon>Mycobacteriales</taxon>
        <taxon>Nocardiaceae</taxon>
        <taxon>Nocardia</taxon>
    </lineage>
</organism>
<comment type="caution">
    <text evidence="6">The sequence shown here is derived from an EMBL/GenBank/DDBJ whole genome shotgun (WGS) entry which is preliminary data.</text>
</comment>
<dbReference type="GO" id="GO:0016874">
    <property type="term" value="F:ligase activity"/>
    <property type="evidence" value="ECO:0007669"/>
    <property type="project" value="UniProtKB-KW"/>
</dbReference>
<evidence type="ECO:0000313" key="7">
    <source>
        <dbReference type="Proteomes" id="UP000321424"/>
    </source>
</evidence>
<dbReference type="InterPro" id="IPR011761">
    <property type="entry name" value="ATP-grasp"/>
</dbReference>
<evidence type="ECO:0000256" key="3">
    <source>
        <dbReference type="ARBA" id="ARBA00022840"/>
    </source>
</evidence>
<evidence type="ECO:0000256" key="2">
    <source>
        <dbReference type="ARBA" id="ARBA00022741"/>
    </source>
</evidence>
<evidence type="ECO:0000313" key="6">
    <source>
        <dbReference type="EMBL" id="GEM37993.1"/>
    </source>
</evidence>
<gene>
    <name evidence="6" type="ORF">NN4_25120</name>
</gene>
<dbReference type="SUPFAM" id="SSF56059">
    <property type="entry name" value="Glutathione synthetase ATP-binding domain-like"/>
    <property type="match status" value="1"/>
</dbReference>
<dbReference type="RefSeq" id="WP_147130058.1">
    <property type="nucleotide sequence ID" value="NZ_BJXA01000013.1"/>
</dbReference>
<dbReference type="InterPro" id="IPR003806">
    <property type="entry name" value="ATP-grasp_PylC-type"/>
</dbReference>
<dbReference type="EMBL" id="BJXA01000013">
    <property type="protein sequence ID" value="GEM37993.1"/>
    <property type="molecule type" value="Genomic_DNA"/>
</dbReference>
<keyword evidence="7" id="KW-1185">Reference proteome</keyword>
<dbReference type="PROSITE" id="PS50975">
    <property type="entry name" value="ATP_GRASP"/>
    <property type="match status" value="1"/>
</dbReference>
<reference evidence="6 7" key="1">
    <citation type="submission" date="2019-07" db="EMBL/GenBank/DDBJ databases">
        <title>Whole genome shotgun sequence of Nocardia ninae NBRC 108245.</title>
        <authorList>
            <person name="Hosoyama A."/>
            <person name="Uohara A."/>
            <person name="Ohji S."/>
            <person name="Ichikawa N."/>
        </authorList>
    </citation>
    <scope>NUCLEOTIDE SEQUENCE [LARGE SCALE GENOMIC DNA]</scope>
    <source>
        <strain evidence="6 7">NBRC 108245</strain>
    </source>
</reference>
<keyword evidence="3 4" id="KW-0067">ATP-binding</keyword>
<dbReference type="AlphaFoldDB" id="A0A511MBF4"/>
<dbReference type="PANTHER" id="PTHR43585">
    <property type="entry name" value="FUMIPYRROLE BIOSYNTHESIS PROTEIN C"/>
    <property type="match status" value="1"/>
</dbReference>
<protein>
    <recommendedName>
        <fullName evidence="5">ATP-grasp domain-containing protein</fullName>
    </recommendedName>
</protein>
<dbReference type="PANTHER" id="PTHR43585:SF2">
    <property type="entry name" value="ATP-GRASP ENZYME FSQD"/>
    <property type="match status" value="1"/>
</dbReference>